<gene>
    <name evidence="2" type="ORF">GFSPODELE1_LOCUS811</name>
</gene>
<dbReference type="Pfam" id="PF09808">
    <property type="entry name" value="SNAPC1"/>
    <property type="match status" value="1"/>
</dbReference>
<keyword evidence="3" id="KW-1185">Reference proteome</keyword>
<name>A0ABP1CLQ6_9APHY</name>
<dbReference type="Proteomes" id="UP001497453">
    <property type="component" value="Chromosome 1"/>
</dbReference>
<dbReference type="EMBL" id="OZ037944">
    <property type="protein sequence ID" value="CAL1695579.1"/>
    <property type="molecule type" value="Genomic_DNA"/>
</dbReference>
<dbReference type="InterPro" id="IPR019188">
    <property type="entry name" value="SNAPC1"/>
</dbReference>
<feature type="compositionally biased region" description="Polar residues" evidence="1">
    <location>
        <begin position="406"/>
        <end position="422"/>
    </location>
</feature>
<reference evidence="3" key="1">
    <citation type="submission" date="2024-04" db="EMBL/GenBank/DDBJ databases">
        <authorList>
            <person name="Shaw F."/>
            <person name="Minotto A."/>
        </authorList>
    </citation>
    <scope>NUCLEOTIDE SEQUENCE [LARGE SCALE GENOMIC DNA]</scope>
</reference>
<feature type="region of interest" description="Disordered" evidence="1">
    <location>
        <begin position="385"/>
        <end position="422"/>
    </location>
</feature>
<feature type="compositionally biased region" description="Basic residues" evidence="1">
    <location>
        <begin position="219"/>
        <end position="234"/>
    </location>
</feature>
<sequence>MSTSPAPQVSRGDLSLQPSYFTSSLFVYPLREDISQLTQIFSNRYFQSDPSQPFALFKTVWNEQGWTWLHLKVFDARARERFLDVVLRLFLERLIAASHPMAKAVALFGMYTFYFSQPSTSSPSLHSLRHIAVPIDIYRSMLELPSMLGDEALQPLQPYTTHVLSRLLDAQAFHILPEAPLRPQNPSTLPREMFIPDGVDPSTILGIPTEASSSGTNKPPKKKGRPSKRDKAKRAKDAVTSLDRWLEKNTFTYPPLSGVPGSEGATEDALKTTHALIAHRPMTLQQNYSSQKAQLLTLLEQTISQDETAFAPSGSSITVTSDQHQRPGRGALLRANEAILARLKKIDEMAAEQGLEVGGEGGDMTGLSRVERAVVEFREGRSRGGILNLMEGAGTETEQKGGEQDMTMQEGSEPNSENSQGL</sequence>
<proteinExistence type="predicted"/>
<accession>A0ABP1CLQ6</accession>
<organism evidence="2 3">
    <name type="scientific">Somion occarium</name>
    <dbReference type="NCBI Taxonomy" id="3059160"/>
    <lineage>
        <taxon>Eukaryota</taxon>
        <taxon>Fungi</taxon>
        <taxon>Dikarya</taxon>
        <taxon>Basidiomycota</taxon>
        <taxon>Agaricomycotina</taxon>
        <taxon>Agaricomycetes</taxon>
        <taxon>Polyporales</taxon>
        <taxon>Cerrenaceae</taxon>
        <taxon>Somion</taxon>
    </lineage>
</organism>
<evidence type="ECO:0000313" key="2">
    <source>
        <dbReference type="EMBL" id="CAL1695579.1"/>
    </source>
</evidence>
<evidence type="ECO:0000256" key="1">
    <source>
        <dbReference type="SAM" id="MobiDB-lite"/>
    </source>
</evidence>
<feature type="region of interest" description="Disordered" evidence="1">
    <location>
        <begin position="205"/>
        <end position="239"/>
    </location>
</feature>
<protein>
    <submittedName>
        <fullName evidence="2">Uncharacterized protein</fullName>
    </submittedName>
</protein>
<evidence type="ECO:0000313" key="3">
    <source>
        <dbReference type="Proteomes" id="UP001497453"/>
    </source>
</evidence>